<evidence type="ECO:0000256" key="6">
    <source>
        <dbReference type="ARBA" id="ARBA00022840"/>
    </source>
</evidence>
<dbReference type="InterPro" id="IPR042197">
    <property type="entry name" value="Apaf_helical"/>
</dbReference>
<dbReference type="Gene3D" id="3.40.50.300">
    <property type="entry name" value="P-loop containing nucleotide triphosphate hydrolases"/>
    <property type="match status" value="1"/>
</dbReference>
<evidence type="ECO:0000259" key="9">
    <source>
        <dbReference type="Pfam" id="PF23598"/>
    </source>
</evidence>
<dbReference type="InterPro" id="IPR055414">
    <property type="entry name" value="LRR_R13L4/SHOC2-like"/>
</dbReference>
<evidence type="ECO:0000259" key="8">
    <source>
        <dbReference type="Pfam" id="PF23559"/>
    </source>
</evidence>
<dbReference type="Gene3D" id="3.80.10.10">
    <property type="entry name" value="Ribonuclease Inhibitor"/>
    <property type="match status" value="1"/>
</dbReference>
<feature type="domain" description="Disease resistance R13L4/SHOC-2-like LRR" evidence="9">
    <location>
        <begin position="405"/>
        <end position="714"/>
    </location>
</feature>
<dbReference type="InterPro" id="IPR058922">
    <property type="entry name" value="WHD_DRP"/>
</dbReference>
<evidence type="ECO:0000259" key="7">
    <source>
        <dbReference type="Pfam" id="PF00931"/>
    </source>
</evidence>
<keyword evidence="2" id="KW-0433">Leucine-rich repeat</keyword>
<feature type="domain" description="Disease resistance protein winged helix" evidence="8">
    <location>
        <begin position="268"/>
        <end position="340"/>
    </location>
</feature>
<gene>
    <name evidence="11" type="primary">LOC104215072</name>
</gene>
<dbReference type="Gene3D" id="1.10.10.10">
    <property type="entry name" value="Winged helix-like DNA-binding domain superfamily/Winged helix DNA-binding domain"/>
    <property type="match status" value="1"/>
</dbReference>
<dbReference type="Pfam" id="PF23559">
    <property type="entry name" value="WHD_DRP"/>
    <property type="match status" value="1"/>
</dbReference>
<keyword evidence="5" id="KW-0611">Plant defense</keyword>
<dbReference type="AlphaFoldDB" id="A0A1U7VLA1"/>
<dbReference type="FunFam" id="1.10.10.10:FF:000322">
    <property type="entry name" value="Probable disease resistance protein At1g63360"/>
    <property type="match status" value="1"/>
</dbReference>
<dbReference type="SUPFAM" id="SSF52540">
    <property type="entry name" value="P-loop containing nucleoside triphosphate hydrolases"/>
    <property type="match status" value="1"/>
</dbReference>
<proteinExistence type="inferred from homology"/>
<dbReference type="GO" id="GO:0051607">
    <property type="term" value="P:defense response to virus"/>
    <property type="evidence" value="ECO:0007669"/>
    <property type="project" value="UniProtKB-ARBA"/>
</dbReference>
<dbReference type="PANTHER" id="PTHR23155">
    <property type="entry name" value="DISEASE RESISTANCE PROTEIN RP"/>
    <property type="match status" value="1"/>
</dbReference>
<sequence>MEVGYIASPVILGHEDEAETLLKRLVGRPKELDIVPIVGMPGLGKTTLATKLYSHETVMEHFDVRSWCCISQVYDRRKVLLEILRRLDKQNTTREESDPSELADELRKLLKGKRYLIVVDDLWSIDSWDDLRTIFPDDNKGSRIVLTTRLNDVASYASKNPHHLRHLTQEESWELWKKIVFEEESCPDELEEIGNEIASSCLGLPLAIVLTAGLLARGEKEVGYWKEVTLNLSSNLFHDAKWLMEVIELSYKYLLHHLRPCFLYFGTFLEDEEIPIWKLIQLWICEGFIPHNEFIELTSLEHVATSYLLELIGSNLVTVAKRSSLGRLKVVRVHDLIHQFCSKKAQEEIHLLQIYGSRSSGYNNPQVATDMTSRRIICSDIHDFMMWNPPPEGTHSLRFTVSSSTIRSTEQFEESLEAFKLLTVLDLENVRVTDSFPEGILLLIHLRYLSISGAFREIPSAISFLANLETLILNSVDRWVKLPKTIWDMVNLRHLQLSGISRFWCSPLPENSQKPSQLGKLETLSAVRFHLPYDNPIISHVLRNIVKLVCVIRDDDFESRSCSQPVFQSLDRLQSLSLNYYSPKIALSRLEFDFPSTLRKLTLLYFDFRDPWRRISTIGELPNLENLNLDSCHIEEDKWDVNVGEFPNLKILKLQSLGIVEWNASEDAFPNLKRVVLRWCAKLESIPSSFESLYSLQLIEVENCSQSTTNSAMEIKETQIEEMGNAQFNVTISDS</sequence>
<evidence type="ECO:0000256" key="4">
    <source>
        <dbReference type="ARBA" id="ARBA00022741"/>
    </source>
</evidence>
<keyword evidence="6" id="KW-0067">ATP-binding</keyword>
<evidence type="ECO:0000256" key="5">
    <source>
        <dbReference type="ARBA" id="ARBA00022821"/>
    </source>
</evidence>
<dbReference type="GO" id="GO:0098542">
    <property type="term" value="P:defense response to other organism"/>
    <property type="evidence" value="ECO:0007669"/>
    <property type="project" value="TreeGrafter"/>
</dbReference>
<dbReference type="SUPFAM" id="SSF52058">
    <property type="entry name" value="L domain-like"/>
    <property type="match status" value="1"/>
</dbReference>
<dbReference type="OrthoDB" id="1270572at2759"/>
<dbReference type="Pfam" id="PF00931">
    <property type="entry name" value="NB-ARC"/>
    <property type="match status" value="1"/>
</dbReference>
<dbReference type="InterPro" id="IPR002182">
    <property type="entry name" value="NB-ARC"/>
</dbReference>
<keyword evidence="3" id="KW-0677">Repeat</keyword>
<dbReference type="Proteomes" id="UP000189701">
    <property type="component" value="Unplaced"/>
</dbReference>
<dbReference type="eggNOG" id="KOG4658">
    <property type="taxonomic scope" value="Eukaryota"/>
</dbReference>
<evidence type="ECO:0000256" key="2">
    <source>
        <dbReference type="ARBA" id="ARBA00022614"/>
    </source>
</evidence>
<dbReference type="PANTHER" id="PTHR23155:SF1228">
    <property type="entry name" value="NB-ARC DOMAIN CONTAINING PROTEIN, EXPRESSED"/>
    <property type="match status" value="1"/>
</dbReference>
<evidence type="ECO:0000313" key="10">
    <source>
        <dbReference type="Proteomes" id="UP000189701"/>
    </source>
</evidence>
<name>A0A1U7VLA1_NICSY</name>
<dbReference type="GO" id="GO:0043531">
    <property type="term" value="F:ADP binding"/>
    <property type="evidence" value="ECO:0007669"/>
    <property type="project" value="InterPro"/>
</dbReference>
<protein>
    <submittedName>
        <fullName evidence="11">Late blight resistance protein homolog R1C-3 isoform X1</fullName>
    </submittedName>
</protein>
<keyword evidence="4" id="KW-0547">Nucleotide-binding</keyword>
<dbReference type="InterPro" id="IPR032675">
    <property type="entry name" value="LRR_dom_sf"/>
</dbReference>
<dbReference type="GO" id="GO:0005524">
    <property type="term" value="F:ATP binding"/>
    <property type="evidence" value="ECO:0007669"/>
    <property type="project" value="UniProtKB-KW"/>
</dbReference>
<organism evidence="10 11">
    <name type="scientific">Nicotiana sylvestris</name>
    <name type="common">Wood tobacco</name>
    <name type="synonym">South American tobacco</name>
    <dbReference type="NCBI Taxonomy" id="4096"/>
    <lineage>
        <taxon>Eukaryota</taxon>
        <taxon>Viridiplantae</taxon>
        <taxon>Streptophyta</taxon>
        <taxon>Embryophyta</taxon>
        <taxon>Tracheophyta</taxon>
        <taxon>Spermatophyta</taxon>
        <taxon>Magnoliopsida</taxon>
        <taxon>eudicotyledons</taxon>
        <taxon>Gunneridae</taxon>
        <taxon>Pentapetalae</taxon>
        <taxon>asterids</taxon>
        <taxon>lamiids</taxon>
        <taxon>Solanales</taxon>
        <taxon>Solanaceae</taxon>
        <taxon>Nicotianoideae</taxon>
        <taxon>Nicotianeae</taxon>
        <taxon>Nicotiana</taxon>
    </lineage>
</organism>
<reference evidence="11" key="2">
    <citation type="submission" date="2025-08" db="UniProtKB">
        <authorList>
            <consortium name="RefSeq"/>
        </authorList>
    </citation>
    <scope>IDENTIFICATION</scope>
    <source>
        <tissue evidence="11">Leaf</tissue>
    </source>
</reference>
<dbReference type="PRINTS" id="PR00364">
    <property type="entry name" value="DISEASERSIST"/>
</dbReference>
<reference evidence="10" key="1">
    <citation type="journal article" date="2013" name="Genome Biol.">
        <title>Reference genomes and transcriptomes of Nicotiana sylvestris and Nicotiana tomentosiformis.</title>
        <authorList>
            <person name="Sierro N."/>
            <person name="Battey J.N."/>
            <person name="Ouadi S."/>
            <person name="Bovet L."/>
            <person name="Goepfert S."/>
            <person name="Bakaher N."/>
            <person name="Peitsch M.C."/>
            <person name="Ivanov N.V."/>
        </authorList>
    </citation>
    <scope>NUCLEOTIDE SEQUENCE [LARGE SCALE GENOMIC DNA]</scope>
</reference>
<dbReference type="InterPro" id="IPR027417">
    <property type="entry name" value="P-loop_NTPase"/>
</dbReference>
<dbReference type="InterPro" id="IPR044974">
    <property type="entry name" value="Disease_R_plants"/>
</dbReference>
<dbReference type="RefSeq" id="XP_009763119.1">
    <property type="nucleotide sequence ID" value="XM_009764817.1"/>
</dbReference>
<dbReference type="Gene3D" id="1.10.8.430">
    <property type="entry name" value="Helical domain of apoptotic protease-activating factors"/>
    <property type="match status" value="1"/>
</dbReference>
<keyword evidence="10" id="KW-1185">Reference proteome</keyword>
<dbReference type="Pfam" id="PF23598">
    <property type="entry name" value="LRR_14"/>
    <property type="match status" value="1"/>
</dbReference>
<accession>A0A1U7VLA1</accession>
<feature type="domain" description="NB-ARC" evidence="7">
    <location>
        <begin position="15"/>
        <end position="185"/>
    </location>
</feature>
<evidence type="ECO:0000256" key="1">
    <source>
        <dbReference type="ARBA" id="ARBA00008894"/>
    </source>
</evidence>
<evidence type="ECO:0000313" key="11">
    <source>
        <dbReference type="RefSeq" id="XP_009763119.1"/>
    </source>
</evidence>
<evidence type="ECO:0000256" key="3">
    <source>
        <dbReference type="ARBA" id="ARBA00022737"/>
    </source>
</evidence>
<dbReference type="FunFam" id="3.40.50.300:FF:001091">
    <property type="entry name" value="Probable disease resistance protein At1g61300"/>
    <property type="match status" value="1"/>
</dbReference>
<comment type="similarity">
    <text evidence="1">Belongs to the disease resistance NB-LRR family.</text>
</comment>
<dbReference type="InterPro" id="IPR036388">
    <property type="entry name" value="WH-like_DNA-bd_sf"/>
</dbReference>